<name>A0A852W175_PSEA5</name>
<evidence type="ECO:0000313" key="2">
    <source>
        <dbReference type="EMBL" id="NYG00165.1"/>
    </source>
</evidence>
<reference evidence="2 3" key="1">
    <citation type="submission" date="2020-07" db="EMBL/GenBank/DDBJ databases">
        <title>Sequencing the genomes of 1000 actinobacteria strains.</title>
        <authorList>
            <person name="Klenk H.-P."/>
        </authorList>
    </citation>
    <scope>NUCLEOTIDE SEQUENCE [LARGE SCALE GENOMIC DNA]</scope>
    <source>
        <strain evidence="2 3">DSM 44749</strain>
    </source>
</reference>
<sequence>MTTAAGPGPRILITGGNPTPAEVAAVTVALCTLAGRGRVAAAPHRHRRAASWPGADGYRAPTSWSGQGGYQAPASWTART</sequence>
<organism evidence="2 3">
    <name type="scientific">Pseudonocardia alni</name>
    <name type="common">Amycolata alni</name>
    <dbReference type="NCBI Taxonomy" id="33907"/>
    <lineage>
        <taxon>Bacteria</taxon>
        <taxon>Bacillati</taxon>
        <taxon>Actinomycetota</taxon>
        <taxon>Actinomycetes</taxon>
        <taxon>Pseudonocardiales</taxon>
        <taxon>Pseudonocardiaceae</taxon>
        <taxon>Pseudonocardia</taxon>
    </lineage>
</organism>
<dbReference type="EMBL" id="JACCCZ010000001">
    <property type="protein sequence ID" value="NYG00165.1"/>
    <property type="molecule type" value="Genomic_DNA"/>
</dbReference>
<gene>
    <name evidence="2" type="ORF">HDA37_000450</name>
</gene>
<keyword evidence="3" id="KW-1185">Reference proteome</keyword>
<evidence type="ECO:0000313" key="3">
    <source>
        <dbReference type="Proteomes" id="UP000549695"/>
    </source>
</evidence>
<accession>A0A852W175</accession>
<dbReference type="Pfam" id="PF13822">
    <property type="entry name" value="ACC_epsilon"/>
    <property type="match status" value="1"/>
</dbReference>
<evidence type="ECO:0000256" key="1">
    <source>
        <dbReference type="SAM" id="MobiDB-lite"/>
    </source>
</evidence>
<dbReference type="GeneID" id="98055442"/>
<dbReference type="RefSeq" id="WP_179760043.1">
    <property type="nucleotide sequence ID" value="NZ_BAAAJZ010000011.1"/>
</dbReference>
<dbReference type="Proteomes" id="UP000549695">
    <property type="component" value="Unassembled WGS sequence"/>
</dbReference>
<feature type="region of interest" description="Disordered" evidence="1">
    <location>
        <begin position="43"/>
        <end position="80"/>
    </location>
</feature>
<dbReference type="GO" id="GO:0004658">
    <property type="term" value="F:propionyl-CoA carboxylase activity"/>
    <property type="evidence" value="ECO:0007669"/>
    <property type="project" value="InterPro"/>
</dbReference>
<dbReference type="InterPro" id="IPR032716">
    <property type="entry name" value="ACC_epsilon"/>
</dbReference>
<dbReference type="GO" id="GO:0003989">
    <property type="term" value="F:acetyl-CoA carboxylase activity"/>
    <property type="evidence" value="ECO:0007669"/>
    <property type="project" value="InterPro"/>
</dbReference>
<dbReference type="AlphaFoldDB" id="A0A852W175"/>
<evidence type="ECO:0008006" key="4">
    <source>
        <dbReference type="Google" id="ProtNLM"/>
    </source>
</evidence>
<protein>
    <recommendedName>
        <fullName evidence="4">Acyl-CoA carboxylase epsilon subunit-like protein</fullName>
    </recommendedName>
</protein>
<proteinExistence type="predicted"/>
<comment type="caution">
    <text evidence="2">The sequence shown here is derived from an EMBL/GenBank/DDBJ whole genome shotgun (WGS) entry which is preliminary data.</text>
</comment>